<accession>A0A1M7B3H4</accession>
<proteinExistence type="predicted"/>
<reference evidence="1 2" key="1">
    <citation type="submission" date="2016-11" db="EMBL/GenBank/DDBJ databases">
        <authorList>
            <person name="Jaros S."/>
            <person name="Januszkiewicz K."/>
            <person name="Wedrychowicz H."/>
        </authorList>
    </citation>
    <scope>NUCLEOTIDE SEQUENCE [LARGE SCALE GENOMIC DNA]</scope>
    <source>
        <strain evidence="1 2">DSM 15929</strain>
    </source>
</reference>
<gene>
    <name evidence="1" type="ORF">SAMN02745136_05004</name>
</gene>
<protein>
    <submittedName>
        <fullName evidence="1">Uncharacterized protein</fullName>
    </submittedName>
</protein>
<feature type="non-terminal residue" evidence="1">
    <location>
        <position position="1"/>
    </location>
</feature>
<keyword evidence="2" id="KW-1185">Reference proteome</keyword>
<evidence type="ECO:0000313" key="2">
    <source>
        <dbReference type="Proteomes" id="UP000184386"/>
    </source>
</evidence>
<organism evidence="1 2">
    <name type="scientific">Anaerocolumna jejuensis DSM 15929</name>
    <dbReference type="NCBI Taxonomy" id="1121322"/>
    <lineage>
        <taxon>Bacteria</taxon>
        <taxon>Bacillati</taxon>
        <taxon>Bacillota</taxon>
        <taxon>Clostridia</taxon>
        <taxon>Lachnospirales</taxon>
        <taxon>Lachnospiraceae</taxon>
        <taxon>Anaerocolumna</taxon>
    </lineage>
</organism>
<sequence>YAMGASVKEKRFHTPLFMAVPLTCLRYAMGARMKDKSFNLPDFVCVLKHTVRSQI</sequence>
<name>A0A1M7B3H4_9FIRM</name>
<dbReference type="EMBL" id="FRAC01000035">
    <property type="protein sequence ID" value="SHL49219.1"/>
    <property type="molecule type" value="Genomic_DNA"/>
</dbReference>
<evidence type="ECO:0000313" key="1">
    <source>
        <dbReference type="EMBL" id="SHL49219.1"/>
    </source>
</evidence>
<dbReference type="Proteomes" id="UP000184386">
    <property type="component" value="Unassembled WGS sequence"/>
</dbReference>
<dbReference type="AlphaFoldDB" id="A0A1M7B3H4"/>